<protein>
    <submittedName>
        <fullName evidence="2">Unannotated protein</fullName>
    </submittedName>
</protein>
<name>A0A6J6K1Q5_9ZZZZ</name>
<organism evidence="2">
    <name type="scientific">freshwater metagenome</name>
    <dbReference type="NCBI Taxonomy" id="449393"/>
    <lineage>
        <taxon>unclassified sequences</taxon>
        <taxon>metagenomes</taxon>
        <taxon>ecological metagenomes</taxon>
    </lineage>
</organism>
<gene>
    <name evidence="2" type="ORF">UFOPK2162_00552</name>
</gene>
<dbReference type="Pfam" id="PF14333">
    <property type="entry name" value="DUF4389"/>
    <property type="match status" value="1"/>
</dbReference>
<dbReference type="EMBL" id="CAEZVZ010000058">
    <property type="protein sequence ID" value="CAB4642315.1"/>
    <property type="molecule type" value="Genomic_DNA"/>
</dbReference>
<sequence>MAIGVAGFVLLPTFLALVFRGIYPSYVLSFNHALTELETRLFAYVLLLNDDYPSIERNPRVAVLFPDVEGGAKLSRGLPLVKWFLAIPLYIVGAFYLVLTIIATVLAWALTSLTGKYPEWAAEIVLGTIAYWNRVQGYAWLLVTDEYPTFSLKG</sequence>
<reference evidence="2" key="1">
    <citation type="submission" date="2020-05" db="EMBL/GenBank/DDBJ databases">
        <authorList>
            <person name="Chiriac C."/>
            <person name="Salcher M."/>
            <person name="Ghai R."/>
            <person name="Kavagutti S V."/>
        </authorList>
    </citation>
    <scope>NUCLEOTIDE SEQUENCE</scope>
</reference>
<evidence type="ECO:0000313" key="2">
    <source>
        <dbReference type="EMBL" id="CAB4642315.1"/>
    </source>
</evidence>
<keyword evidence="1" id="KW-1133">Transmembrane helix</keyword>
<feature type="transmembrane region" description="Helical" evidence="1">
    <location>
        <begin position="83"/>
        <end position="110"/>
    </location>
</feature>
<dbReference type="AlphaFoldDB" id="A0A6J6K1Q5"/>
<keyword evidence="1" id="KW-0812">Transmembrane</keyword>
<proteinExistence type="predicted"/>
<accession>A0A6J6K1Q5</accession>
<keyword evidence="1" id="KW-0472">Membrane</keyword>
<dbReference type="InterPro" id="IPR025498">
    <property type="entry name" value="DUF4389"/>
</dbReference>
<evidence type="ECO:0000256" key="1">
    <source>
        <dbReference type="SAM" id="Phobius"/>
    </source>
</evidence>